<protein>
    <submittedName>
        <fullName evidence="2">Uncharacterized protein</fullName>
    </submittedName>
</protein>
<name>A0A6J5X6Z0_PRUAR</name>
<feature type="region of interest" description="Disordered" evidence="1">
    <location>
        <begin position="13"/>
        <end position="51"/>
    </location>
</feature>
<dbReference type="EMBL" id="CAEKKB010000004">
    <property type="protein sequence ID" value="CAB4308581.1"/>
    <property type="molecule type" value="Genomic_DNA"/>
</dbReference>
<keyword evidence="3" id="KW-1185">Reference proteome</keyword>
<feature type="compositionally biased region" description="Polar residues" evidence="1">
    <location>
        <begin position="25"/>
        <end position="41"/>
    </location>
</feature>
<sequence length="142" mass="15871">MLSLTKHIVLEQGNNEVDASDDNDTSPMSINKEVSQSVASQNKRKRGSSDEDRIVTALEKLFEVSGKRMQMVTYAFLKGNEDRSDIAKEVKEMGFCAMDQIKALKVILDKPQTISLFKSLDPDIKKAFVEQSLNEMLEGGNI</sequence>
<dbReference type="AlphaFoldDB" id="A0A6J5X6Z0"/>
<accession>A0A6J5X6Z0</accession>
<reference evidence="3" key="1">
    <citation type="journal article" date="2020" name="Genome Biol.">
        <title>Gamete binning: chromosome-level and haplotype-resolved genome assembly enabled by high-throughput single-cell sequencing of gamete genomes.</title>
        <authorList>
            <person name="Campoy J.A."/>
            <person name="Sun H."/>
            <person name="Goel M."/>
            <person name="Jiao W.-B."/>
            <person name="Folz-Donahue K."/>
            <person name="Wang N."/>
            <person name="Rubio M."/>
            <person name="Liu C."/>
            <person name="Kukat C."/>
            <person name="Ruiz D."/>
            <person name="Huettel B."/>
            <person name="Schneeberger K."/>
        </authorList>
    </citation>
    <scope>NUCLEOTIDE SEQUENCE [LARGE SCALE GENOMIC DNA]</scope>
    <source>
        <strain evidence="3">cv. Rojo Pasion</strain>
    </source>
</reference>
<evidence type="ECO:0000313" key="3">
    <source>
        <dbReference type="Proteomes" id="UP000507245"/>
    </source>
</evidence>
<dbReference type="OrthoDB" id="1748457at2759"/>
<proteinExistence type="predicted"/>
<evidence type="ECO:0000256" key="1">
    <source>
        <dbReference type="SAM" id="MobiDB-lite"/>
    </source>
</evidence>
<evidence type="ECO:0000313" key="2">
    <source>
        <dbReference type="EMBL" id="CAB4308581.1"/>
    </source>
</evidence>
<dbReference type="Proteomes" id="UP000507245">
    <property type="component" value="Unassembled WGS sequence"/>
</dbReference>
<organism evidence="2 3">
    <name type="scientific">Prunus armeniaca</name>
    <name type="common">Apricot</name>
    <name type="synonym">Armeniaca vulgaris</name>
    <dbReference type="NCBI Taxonomy" id="36596"/>
    <lineage>
        <taxon>Eukaryota</taxon>
        <taxon>Viridiplantae</taxon>
        <taxon>Streptophyta</taxon>
        <taxon>Embryophyta</taxon>
        <taxon>Tracheophyta</taxon>
        <taxon>Spermatophyta</taxon>
        <taxon>Magnoliopsida</taxon>
        <taxon>eudicotyledons</taxon>
        <taxon>Gunneridae</taxon>
        <taxon>Pentapetalae</taxon>
        <taxon>rosids</taxon>
        <taxon>fabids</taxon>
        <taxon>Rosales</taxon>
        <taxon>Rosaceae</taxon>
        <taxon>Amygdaloideae</taxon>
        <taxon>Amygdaleae</taxon>
        <taxon>Prunus</taxon>
    </lineage>
</organism>
<gene>
    <name evidence="2" type="ORF">ORAREDHAP_LOCUS28195</name>
</gene>